<dbReference type="PANTHER" id="PTHR34406:SF1">
    <property type="entry name" value="PROTEIN YCEI"/>
    <property type="match status" value="1"/>
</dbReference>
<dbReference type="EMBL" id="JAKKDV010000005">
    <property type="protein sequence ID" value="MCF7561378.1"/>
    <property type="molecule type" value="Genomic_DNA"/>
</dbReference>
<dbReference type="RefSeq" id="WP_237232063.1">
    <property type="nucleotide sequence ID" value="NZ_JAKKDV010000005.1"/>
</dbReference>
<dbReference type="SUPFAM" id="SSF101874">
    <property type="entry name" value="YceI-like"/>
    <property type="match status" value="1"/>
</dbReference>
<dbReference type="Pfam" id="PF04264">
    <property type="entry name" value="YceI"/>
    <property type="match status" value="1"/>
</dbReference>
<proteinExistence type="predicted"/>
<name>A0ABS9ILA2_9FLAO</name>
<dbReference type="Proteomes" id="UP001200022">
    <property type="component" value="Unassembled WGS sequence"/>
</dbReference>
<accession>A0ABS9ILA2</accession>
<protein>
    <submittedName>
        <fullName evidence="2">YceI family protein</fullName>
    </submittedName>
</protein>
<evidence type="ECO:0000313" key="3">
    <source>
        <dbReference type="Proteomes" id="UP001200022"/>
    </source>
</evidence>
<evidence type="ECO:0000313" key="2">
    <source>
        <dbReference type="EMBL" id="MCF7561378.1"/>
    </source>
</evidence>
<reference evidence="2 3" key="1">
    <citation type="submission" date="2022-01" db="EMBL/GenBank/DDBJ databases">
        <title>Draft genome sequence of Sabulilitoribacter multivorans KCTC 32326.</title>
        <authorList>
            <person name="Oh J.-S."/>
        </authorList>
    </citation>
    <scope>NUCLEOTIDE SEQUENCE [LARGE SCALE GENOMIC DNA]</scope>
    <source>
        <strain evidence="2 3">M-M16</strain>
    </source>
</reference>
<sequence length="173" mass="19486">MKSFVYLIALLSLNIFSQAKYITKTGSVNFEASVPSFEEVRAKNNSVTAIFNAENSEFAALVLVKGFRFKNALMEEHFNENYAESTKFPKATFKGKIIHDSNENWIEGTLTFHGKSKRIQIVPITYSLDNNVVEISGNFDVNASDFDIKIPKIVKNKISESVNVSFVFSLKLN</sequence>
<dbReference type="InterPro" id="IPR036761">
    <property type="entry name" value="TTHA0802/YceI-like_sf"/>
</dbReference>
<dbReference type="PANTHER" id="PTHR34406">
    <property type="entry name" value="PROTEIN YCEI"/>
    <property type="match status" value="1"/>
</dbReference>
<feature type="domain" description="Lipid/polyisoprenoid-binding YceI-like" evidence="1">
    <location>
        <begin position="20"/>
        <end position="171"/>
    </location>
</feature>
<evidence type="ECO:0000259" key="1">
    <source>
        <dbReference type="SMART" id="SM00867"/>
    </source>
</evidence>
<dbReference type="SMART" id="SM00867">
    <property type="entry name" value="YceI"/>
    <property type="match status" value="1"/>
</dbReference>
<organism evidence="2 3">
    <name type="scientific">Flaviramulus multivorans</name>
    <dbReference type="NCBI Taxonomy" id="1304750"/>
    <lineage>
        <taxon>Bacteria</taxon>
        <taxon>Pseudomonadati</taxon>
        <taxon>Bacteroidota</taxon>
        <taxon>Flavobacteriia</taxon>
        <taxon>Flavobacteriales</taxon>
        <taxon>Flavobacteriaceae</taxon>
        <taxon>Flaviramulus</taxon>
    </lineage>
</organism>
<gene>
    <name evidence="2" type="ORF">L3X39_12085</name>
</gene>
<comment type="caution">
    <text evidence="2">The sequence shown here is derived from an EMBL/GenBank/DDBJ whole genome shotgun (WGS) entry which is preliminary data.</text>
</comment>
<dbReference type="Gene3D" id="2.40.128.110">
    <property type="entry name" value="Lipid/polyisoprenoid-binding, YceI-like"/>
    <property type="match status" value="1"/>
</dbReference>
<dbReference type="InterPro" id="IPR007372">
    <property type="entry name" value="Lipid/polyisoprenoid-bd_YceI"/>
</dbReference>
<keyword evidence="3" id="KW-1185">Reference proteome</keyword>